<comment type="caution">
    <text evidence="1">The sequence shown here is derived from an EMBL/GenBank/DDBJ whole genome shotgun (WGS) entry which is preliminary data.</text>
</comment>
<evidence type="ECO:0000313" key="2">
    <source>
        <dbReference type="Proteomes" id="UP001295684"/>
    </source>
</evidence>
<dbReference type="AlphaFoldDB" id="A0AAD1X4Y5"/>
<protein>
    <submittedName>
        <fullName evidence="1">Uncharacterized protein</fullName>
    </submittedName>
</protein>
<gene>
    <name evidence="1" type="ORF">ECRASSUSDP1_LOCUS4568</name>
</gene>
<sequence length="75" mass="8707">MLNLNEIRNKGYKLNDVSGIKAEMYCIESSSSYCCILKYTEIYNSIKYLNLKVSNHFTNIGVEELECMIINFILL</sequence>
<accession>A0AAD1X4Y5</accession>
<dbReference type="Proteomes" id="UP001295684">
    <property type="component" value="Unassembled WGS sequence"/>
</dbReference>
<name>A0AAD1X4Y5_EUPCR</name>
<organism evidence="1 2">
    <name type="scientific">Euplotes crassus</name>
    <dbReference type="NCBI Taxonomy" id="5936"/>
    <lineage>
        <taxon>Eukaryota</taxon>
        <taxon>Sar</taxon>
        <taxon>Alveolata</taxon>
        <taxon>Ciliophora</taxon>
        <taxon>Intramacronucleata</taxon>
        <taxon>Spirotrichea</taxon>
        <taxon>Hypotrichia</taxon>
        <taxon>Euplotida</taxon>
        <taxon>Euplotidae</taxon>
        <taxon>Moneuplotes</taxon>
    </lineage>
</organism>
<proteinExistence type="predicted"/>
<evidence type="ECO:0000313" key="1">
    <source>
        <dbReference type="EMBL" id="CAI2363238.1"/>
    </source>
</evidence>
<dbReference type="EMBL" id="CAMPGE010004392">
    <property type="protein sequence ID" value="CAI2363238.1"/>
    <property type="molecule type" value="Genomic_DNA"/>
</dbReference>
<keyword evidence="2" id="KW-1185">Reference proteome</keyword>
<reference evidence="1" key="1">
    <citation type="submission" date="2023-07" db="EMBL/GenBank/DDBJ databases">
        <authorList>
            <consortium name="AG Swart"/>
            <person name="Singh M."/>
            <person name="Singh A."/>
            <person name="Seah K."/>
            <person name="Emmerich C."/>
        </authorList>
    </citation>
    <scope>NUCLEOTIDE SEQUENCE</scope>
    <source>
        <strain evidence="1">DP1</strain>
    </source>
</reference>